<dbReference type="AlphaFoldDB" id="A0A7U8C5N2"/>
<evidence type="ECO:0000256" key="4">
    <source>
        <dbReference type="ARBA" id="ARBA00022475"/>
    </source>
</evidence>
<feature type="transmembrane region" description="Helical" evidence="8">
    <location>
        <begin position="63"/>
        <end position="86"/>
    </location>
</feature>
<evidence type="ECO:0000256" key="3">
    <source>
        <dbReference type="ARBA" id="ARBA00022448"/>
    </source>
</evidence>
<organism evidence="9 10">
    <name type="scientific">Neptuniibacter caesariensis</name>
    <dbReference type="NCBI Taxonomy" id="207954"/>
    <lineage>
        <taxon>Bacteria</taxon>
        <taxon>Pseudomonadati</taxon>
        <taxon>Pseudomonadota</taxon>
        <taxon>Gammaproteobacteria</taxon>
        <taxon>Oceanospirillales</taxon>
        <taxon>Oceanospirillaceae</taxon>
        <taxon>Neptuniibacter</taxon>
    </lineage>
</organism>
<evidence type="ECO:0000256" key="2">
    <source>
        <dbReference type="ARBA" id="ARBA00010145"/>
    </source>
</evidence>
<feature type="transmembrane region" description="Helical" evidence="8">
    <location>
        <begin position="256"/>
        <end position="276"/>
    </location>
</feature>
<proteinExistence type="inferred from homology"/>
<protein>
    <submittedName>
        <fullName evidence="9">Malonate transporter</fullName>
    </submittedName>
</protein>
<feature type="transmembrane region" description="Helical" evidence="8">
    <location>
        <begin position="98"/>
        <end position="118"/>
    </location>
</feature>
<dbReference type="EMBL" id="AAOW01000005">
    <property type="protein sequence ID" value="EAR61967.1"/>
    <property type="molecule type" value="Genomic_DNA"/>
</dbReference>
<gene>
    <name evidence="9" type="ORF">MED92_03428</name>
</gene>
<feature type="transmembrane region" description="Helical" evidence="8">
    <location>
        <begin position="166"/>
        <end position="186"/>
    </location>
</feature>
<feature type="transmembrane region" description="Helical" evidence="8">
    <location>
        <begin position="227"/>
        <end position="250"/>
    </location>
</feature>
<dbReference type="RefSeq" id="WP_007022702.1">
    <property type="nucleotide sequence ID" value="NZ_CH724127.1"/>
</dbReference>
<feature type="transmembrane region" description="Helical" evidence="8">
    <location>
        <begin position="6"/>
        <end position="24"/>
    </location>
</feature>
<accession>A0A7U8C5N2</accession>
<dbReference type="InterPro" id="IPR038770">
    <property type="entry name" value="Na+/solute_symporter_sf"/>
</dbReference>
<evidence type="ECO:0000313" key="9">
    <source>
        <dbReference type="EMBL" id="EAR61967.1"/>
    </source>
</evidence>
<keyword evidence="5 8" id="KW-0812">Transmembrane</keyword>
<feature type="transmembrane region" description="Helical" evidence="8">
    <location>
        <begin position="288"/>
        <end position="307"/>
    </location>
</feature>
<dbReference type="GO" id="GO:0005886">
    <property type="term" value="C:plasma membrane"/>
    <property type="evidence" value="ECO:0007669"/>
    <property type="project" value="UniProtKB-SubCell"/>
</dbReference>
<evidence type="ECO:0000256" key="7">
    <source>
        <dbReference type="ARBA" id="ARBA00023136"/>
    </source>
</evidence>
<keyword evidence="4" id="KW-1003">Cell membrane</keyword>
<evidence type="ECO:0000256" key="6">
    <source>
        <dbReference type="ARBA" id="ARBA00022989"/>
    </source>
</evidence>
<dbReference type="OrthoDB" id="9810457at2"/>
<sequence length="309" mass="33481">MAGIETIFSLFLLIALGYLGKRTVLSGQSLVPINIFVFYFAVPALLFNSVYQLPLDSFFKPVYLAAFLFGTVLTALTAALGCRFFFAEKNNEVLTIRALNGTFSNYAYMGIPLVYGLLGEPGYGALISIILLGNVFQIGGAQLLVEIHRQEGKGVKQVLQILDRSLLRNPIFVATFFGVLVSALEISLPSLFSTTLDMLAPATVPVALFCLGASLEFKTLKESKAELFWLVVVKLLIHPLIVLATFTAAGLDDQNWLLAAIFLAALPTGALAHVIALKYDIKEKESSLTVVLSTLISVVSVSLWVGLLL</sequence>
<comment type="similarity">
    <text evidence="2">Belongs to the auxin efflux carrier (TC 2.A.69) family.</text>
</comment>
<name>A0A7U8C5N2_NEPCE</name>
<evidence type="ECO:0000313" key="10">
    <source>
        <dbReference type="Proteomes" id="UP000002171"/>
    </source>
</evidence>
<dbReference type="PANTHER" id="PTHR36838">
    <property type="entry name" value="AUXIN EFFLUX CARRIER FAMILY PROTEIN"/>
    <property type="match status" value="1"/>
</dbReference>
<dbReference type="Gene3D" id="1.20.1530.20">
    <property type="match status" value="1"/>
</dbReference>
<comment type="subcellular location">
    <subcellularLocation>
        <location evidence="1">Cell membrane</location>
        <topology evidence="1">Multi-pass membrane protein</topology>
    </subcellularLocation>
</comment>
<feature type="transmembrane region" description="Helical" evidence="8">
    <location>
        <begin position="198"/>
        <end position="215"/>
    </location>
</feature>
<feature type="transmembrane region" description="Helical" evidence="8">
    <location>
        <begin position="124"/>
        <end position="145"/>
    </location>
</feature>
<dbReference type="Proteomes" id="UP000002171">
    <property type="component" value="Unassembled WGS sequence"/>
</dbReference>
<dbReference type="PANTHER" id="PTHR36838:SF3">
    <property type="entry name" value="TRANSPORTER AUXIN EFFLUX CARRIER EC FAMILY"/>
    <property type="match status" value="1"/>
</dbReference>
<reference evidence="9 10" key="1">
    <citation type="submission" date="2006-02" db="EMBL/GenBank/DDBJ databases">
        <authorList>
            <person name="Pinhassi J."/>
            <person name="Pedros-Alio C."/>
            <person name="Ferriera S."/>
            <person name="Johnson J."/>
            <person name="Kravitz S."/>
            <person name="Halpern A."/>
            <person name="Remington K."/>
            <person name="Beeson K."/>
            <person name="Tran B."/>
            <person name="Rogers Y.-H."/>
            <person name="Friedman R."/>
            <person name="Venter J.C."/>
        </authorList>
    </citation>
    <scope>NUCLEOTIDE SEQUENCE [LARGE SCALE GENOMIC DNA]</scope>
    <source>
        <strain evidence="9 10">MED92</strain>
    </source>
</reference>
<dbReference type="GO" id="GO:0055085">
    <property type="term" value="P:transmembrane transport"/>
    <property type="evidence" value="ECO:0007669"/>
    <property type="project" value="InterPro"/>
</dbReference>
<dbReference type="InterPro" id="IPR004776">
    <property type="entry name" value="Mem_transp_PIN-like"/>
</dbReference>
<feature type="transmembrane region" description="Helical" evidence="8">
    <location>
        <begin position="31"/>
        <end position="51"/>
    </location>
</feature>
<keyword evidence="3" id="KW-0813">Transport</keyword>
<evidence type="ECO:0000256" key="8">
    <source>
        <dbReference type="SAM" id="Phobius"/>
    </source>
</evidence>
<dbReference type="Pfam" id="PF03547">
    <property type="entry name" value="Mem_trans"/>
    <property type="match status" value="1"/>
</dbReference>
<keyword evidence="7 8" id="KW-0472">Membrane</keyword>
<evidence type="ECO:0000256" key="1">
    <source>
        <dbReference type="ARBA" id="ARBA00004651"/>
    </source>
</evidence>
<keyword evidence="10" id="KW-1185">Reference proteome</keyword>
<evidence type="ECO:0000256" key="5">
    <source>
        <dbReference type="ARBA" id="ARBA00022692"/>
    </source>
</evidence>
<comment type="caution">
    <text evidence="9">The sequence shown here is derived from an EMBL/GenBank/DDBJ whole genome shotgun (WGS) entry which is preliminary data.</text>
</comment>
<keyword evidence="6 8" id="KW-1133">Transmembrane helix</keyword>